<dbReference type="Proteomes" id="UP001225316">
    <property type="component" value="Unassembled WGS sequence"/>
</dbReference>
<accession>A0ABU1AXT8</accession>
<sequence>MLSSKQSKHPITRLLSGALVVLIVLLTLASSSADLHDYLHGKQNCEHACAGQDDAADDKRSNSENDTHVCAVTFLATGCSAIIPLTTPERTNQLLSTVSIEMESLWCGQAPIRLHSRAPPLSPLV</sequence>
<proteinExistence type="predicted"/>
<reference evidence="1 2" key="1">
    <citation type="submission" date="2023-04" db="EMBL/GenBank/DDBJ databases">
        <title>A novel bacteria isolated from coastal sediment.</title>
        <authorList>
            <person name="Liu X.-J."/>
            <person name="Du Z.-J."/>
        </authorList>
    </citation>
    <scope>NUCLEOTIDE SEQUENCE [LARGE SCALE GENOMIC DNA]</scope>
    <source>
        <strain evidence="1 2">SDUM461003</strain>
    </source>
</reference>
<gene>
    <name evidence="1" type="ORF">QEH52_15660</name>
</gene>
<evidence type="ECO:0000313" key="1">
    <source>
        <dbReference type="EMBL" id="MDQ8208962.1"/>
    </source>
</evidence>
<evidence type="ECO:0000313" key="2">
    <source>
        <dbReference type="Proteomes" id="UP001225316"/>
    </source>
</evidence>
<organism evidence="1 2">
    <name type="scientific">Thalassobacterium maritimum</name>
    <dbReference type="NCBI Taxonomy" id="3041265"/>
    <lineage>
        <taxon>Bacteria</taxon>
        <taxon>Pseudomonadati</taxon>
        <taxon>Verrucomicrobiota</taxon>
        <taxon>Opitutia</taxon>
        <taxon>Puniceicoccales</taxon>
        <taxon>Coraliomargaritaceae</taxon>
        <taxon>Thalassobacterium</taxon>
    </lineage>
</organism>
<protein>
    <submittedName>
        <fullName evidence="1">Uncharacterized protein</fullName>
    </submittedName>
</protein>
<keyword evidence="2" id="KW-1185">Reference proteome</keyword>
<dbReference type="RefSeq" id="WP_308951708.1">
    <property type="nucleotide sequence ID" value="NZ_JARXHW010000046.1"/>
</dbReference>
<comment type="caution">
    <text evidence="1">The sequence shown here is derived from an EMBL/GenBank/DDBJ whole genome shotgun (WGS) entry which is preliminary data.</text>
</comment>
<dbReference type="EMBL" id="JARXHW010000046">
    <property type="protein sequence ID" value="MDQ8208962.1"/>
    <property type="molecule type" value="Genomic_DNA"/>
</dbReference>
<name>A0ABU1AXT8_9BACT</name>